<proteinExistence type="predicted"/>
<sequence>MTTAGPLVTADVAAAWARLLGHDVTPTTIRSWAQRGHIGRHGRDGRRTLYSLAEIQAHITDTIKATTPVAEDRKACNTSPQ</sequence>
<reference evidence="2" key="1">
    <citation type="journal article" date="2019" name="Int. J. Syst. Evol. Microbiol.">
        <title>The Global Catalogue of Microorganisms (GCM) 10K type strain sequencing project: providing services to taxonomists for standard genome sequencing and annotation.</title>
        <authorList>
            <consortium name="The Broad Institute Genomics Platform"/>
            <consortium name="The Broad Institute Genome Sequencing Center for Infectious Disease"/>
            <person name="Wu L."/>
            <person name="Ma J."/>
        </authorList>
    </citation>
    <scope>NUCLEOTIDE SEQUENCE [LARGE SCALE GENOMIC DNA]</scope>
    <source>
        <strain evidence="2">JCM 6833</strain>
    </source>
</reference>
<dbReference type="Proteomes" id="UP001501509">
    <property type="component" value="Unassembled WGS sequence"/>
</dbReference>
<evidence type="ECO:0008006" key="3">
    <source>
        <dbReference type="Google" id="ProtNLM"/>
    </source>
</evidence>
<comment type="caution">
    <text evidence="1">The sequence shown here is derived from an EMBL/GenBank/DDBJ whole genome shotgun (WGS) entry which is preliminary data.</text>
</comment>
<accession>A0ABP6CJD3</accession>
<evidence type="ECO:0000313" key="2">
    <source>
        <dbReference type="Proteomes" id="UP001501509"/>
    </source>
</evidence>
<dbReference type="EMBL" id="BAAATD010000009">
    <property type="protein sequence ID" value="GAA2618838.1"/>
    <property type="molecule type" value="Genomic_DNA"/>
</dbReference>
<evidence type="ECO:0000313" key="1">
    <source>
        <dbReference type="EMBL" id="GAA2618838.1"/>
    </source>
</evidence>
<organism evidence="1 2">
    <name type="scientific">Actinomadura fulvescens</name>
    <dbReference type="NCBI Taxonomy" id="46160"/>
    <lineage>
        <taxon>Bacteria</taxon>
        <taxon>Bacillati</taxon>
        <taxon>Actinomycetota</taxon>
        <taxon>Actinomycetes</taxon>
        <taxon>Streptosporangiales</taxon>
        <taxon>Thermomonosporaceae</taxon>
        <taxon>Actinomadura</taxon>
    </lineage>
</organism>
<keyword evidence="2" id="KW-1185">Reference proteome</keyword>
<protein>
    <recommendedName>
        <fullName evidence="3">Helix-turn-helix domain-containing protein</fullName>
    </recommendedName>
</protein>
<gene>
    <name evidence="1" type="ORF">GCM10010411_63010</name>
</gene>
<name>A0ABP6CJD3_9ACTN</name>